<name>A0A1I5TNR1_9PSED</name>
<comment type="catalytic activity">
    <reaction evidence="4">
        <text>Eliminative cleavage of alginate to give oligosaccharides with 4-deoxy-alpha-L-erythro-hex-4-enuronosyl groups at their non-reducing ends and beta-D-mannuronate at their reducing end.</text>
        <dbReference type="EC" id="4.2.2.3"/>
    </reaction>
</comment>
<dbReference type="InterPro" id="IPR022859">
    <property type="entry name" value="Alginate_lyase"/>
</dbReference>
<dbReference type="CDD" id="cd00244">
    <property type="entry name" value="AlgLyase"/>
    <property type="match status" value="1"/>
</dbReference>
<reference evidence="7" key="1">
    <citation type="submission" date="2016-10" db="EMBL/GenBank/DDBJ databases">
        <authorList>
            <person name="Varghese N."/>
            <person name="Submissions S."/>
        </authorList>
    </citation>
    <scope>NUCLEOTIDE SEQUENCE [LARGE SCALE GENOMIC DNA]</scope>
    <source>
        <strain evidence="7">DSM 17834</strain>
    </source>
</reference>
<dbReference type="STRING" id="289003.SAMN05216190_12123"/>
<gene>
    <name evidence="4" type="primary">algL</name>
    <name evidence="6" type="ORF">SAMN05216190_12123</name>
</gene>
<dbReference type="NCBIfam" id="NF001467">
    <property type="entry name" value="PRK00325.1-2"/>
    <property type="match status" value="1"/>
</dbReference>
<evidence type="ECO:0000256" key="2">
    <source>
        <dbReference type="ARBA" id="ARBA00022764"/>
    </source>
</evidence>
<dbReference type="GO" id="GO:0042122">
    <property type="term" value="P:alginic acid catabolic process"/>
    <property type="evidence" value="ECO:0007669"/>
    <property type="project" value="UniProtKB-UniRule"/>
</dbReference>
<feature type="binding site" evidence="4">
    <location>
        <begin position="133"/>
        <end position="134"/>
    </location>
    <ligand>
        <name>substrate</name>
    </ligand>
</feature>
<dbReference type="GO" id="GO:0042597">
    <property type="term" value="C:periplasmic space"/>
    <property type="evidence" value="ECO:0007669"/>
    <property type="project" value="InterPro"/>
</dbReference>
<protein>
    <recommendedName>
        <fullName evidence="4">Alginate lyase</fullName>
        <ecNumber evidence="4">4.2.2.3</ecNumber>
    </recommendedName>
    <alternativeName>
        <fullName evidence="4">Poly(beta-D-mannuronate) lyase</fullName>
    </alternativeName>
</protein>
<feature type="binding site" evidence="4">
    <location>
        <position position="251"/>
    </location>
    <ligand>
        <name>substrate</name>
    </ligand>
</feature>
<evidence type="ECO:0000256" key="1">
    <source>
        <dbReference type="ARBA" id="ARBA00022729"/>
    </source>
</evidence>
<keyword evidence="2" id="KW-0574">Periplasm</keyword>
<dbReference type="Gene3D" id="1.50.10.100">
    <property type="entry name" value="Chondroitin AC/alginate lyase"/>
    <property type="match status" value="1"/>
</dbReference>
<dbReference type="EC" id="4.2.2.3" evidence="4"/>
<dbReference type="AlphaFoldDB" id="A0A1I5TNR1"/>
<feature type="chain" id="PRO_5011803069" description="Alginate lyase" evidence="4">
    <location>
        <begin position="24"/>
        <end position="364"/>
    </location>
</feature>
<dbReference type="Proteomes" id="UP000198784">
    <property type="component" value="Unassembled WGS sequence"/>
</dbReference>
<dbReference type="OrthoDB" id="6972889at2"/>
<dbReference type="PROSITE" id="PS51257">
    <property type="entry name" value="PROKAR_LIPOPROTEIN"/>
    <property type="match status" value="1"/>
</dbReference>
<keyword evidence="7" id="KW-1185">Reference proteome</keyword>
<dbReference type="SUPFAM" id="SSF48230">
    <property type="entry name" value="Chondroitin AC/alginate lyase"/>
    <property type="match status" value="1"/>
</dbReference>
<dbReference type="EMBL" id="FOWX01000021">
    <property type="protein sequence ID" value="SFP84722.1"/>
    <property type="molecule type" value="Genomic_DNA"/>
</dbReference>
<evidence type="ECO:0000259" key="5">
    <source>
        <dbReference type="Pfam" id="PF05426"/>
    </source>
</evidence>
<feature type="signal peptide" evidence="4">
    <location>
        <begin position="1"/>
        <end position="23"/>
    </location>
</feature>
<comment type="similarity">
    <text evidence="4">Belongs to the polysaccharide lyase 5 family.</text>
</comment>
<feature type="domain" description="Alginate lyase" evidence="5">
    <location>
        <begin position="57"/>
        <end position="298"/>
    </location>
</feature>
<evidence type="ECO:0000256" key="4">
    <source>
        <dbReference type="HAMAP-Rule" id="MF_00557"/>
    </source>
</evidence>
<evidence type="ECO:0000313" key="6">
    <source>
        <dbReference type="EMBL" id="SFP84722.1"/>
    </source>
</evidence>
<comment type="function">
    <text evidence="4">Catalyzes the depolymerization of alginate by cleaving the beta-1,4 glycosidic bond between two adjacent sugar residues via a beta-elimination mechanism.</text>
</comment>
<dbReference type="Pfam" id="PF05426">
    <property type="entry name" value="Alginate_lyase"/>
    <property type="match status" value="1"/>
</dbReference>
<accession>A0A1I5TNR1</accession>
<dbReference type="HAMAP" id="MF_00557">
    <property type="entry name" value="Alginate_lyase"/>
    <property type="match status" value="1"/>
</dbReference>
<dbReference type="RefSeq" id="WP_090502585.1">
    <property type="nucleotide sequence ID" value="NZ_FOWX01000021.1"/>
</dbReference>
<evidence type="ECO:0000256" key="3">
    <source>
        <dbReference type="ARBA" id="ARBA00023239"/>
    </source>
</evidence>
<keyword evidence="3 4" id="KW-0456">Lyase</keyword>
<evidence type="ECO:0000313" key="7">
    <source>
        <dbReference type="Proteomes" id="UP000198784"/>
    </source>
</evidence>
<organism evidence="6 7">
    <name type="scientific">Pseudomonas borbori</name>
    <dbReference type="NCBI Taxonomy" id="289003"/>
    <lineage>
        <taxon>Bacteria</taxon>
        <taxon>Pseudomonadati</taxon>
        <taxon>Pseudomonadota</taxon>
        <taxon>Gammaproteobacteria</taxon>
        <taxon>Pseudomonadales</taxon>
        <taxon>Pseudomonadaceae</taxon>
        <taxon>Pseudomonas</taxon>
    </lineage>
</organism>
<keyword evidence="1 4" id="KW-0732">Signal</keyword>
<dbReference type="InterPro" id="IPR008929">
    <property type="entry name" value="Chondroitin_lyas"/>
</dbReference>
<dbReference type="GO" id="GO:0045135">
    <property type="term" value="F:poly(beta-D-mannuronate) lyase activity"/>
    <property type="evidence" value="ECO:0007669"/>
    <property type="project" value="UniProtKB-UniRule"/>
</dbReference>
<proteinExistence type="inferred from homology"/>
<sequence length="364" mass="40835" precursor="true">MPMRTLTLPCLLGAMLLACASQAALRPPQGYYAPVETRKGAPQACPSVPTPYTGTLQFTSKYEGSDKARATLNRKAEKAFRQQTASITRLEKDFNKQVMHYLRDGQPQQLACAMDWLSSWAEADALLSSDYNHTGKSMRKWALGSLAGAYLQLKFSESQPLAAYPQQVRVIESWFAKLAEQAVQDWSDLPLKKINNHSYWSAWSVMAAAVALDRRDLFDWSVEQFRVAAGQVDDQGFLPNEIKRKQRALAYHNYALPPLTMIASFAQANAVDLRPENQGALKRLAERVLDGVNDPDDFASKSGEKQDMEDLKKDNKYAWLAPYCTLYACSADTEKLKQQMGPFKTFRLGGNVTRVFEPKQRGDS</sequence>
<feature type="binding site" evidence="4">
    <location>
        <begin position="60"/>
        <end position="61"/>
    </location>
    <ligand>
        <name>substrate</name>
    </ligand>
</feature>
<dbReference type="InterPro" id="IPR008397">
    <property type="entry name" value="Alginate_lyase_dom"/>
</dbReference>